<keyword evidence="1" id="KW-1133">Transmembrane helix</keyword>
<comment type="caution">
    <text evidence="2">The sequence shown here is derived from an EMBL/GenBank/DDBJ whole genome shotgun (WGS) entry which is preliminary data.</text>
</comment>
<dbReference type="EMBL" id="JAAALK010000284">
    <property type="protein sequence ID" value="KAG8069209.1"/>
    <property type="molecule type" value="Genomic_DNA"/>
</dbReference>
<accession>A0A8J5SMR0</accession>
<keyword evidence="1" id="KW-0812">Transmembrane</keyword>
<feature type="transmembrane region" description="Helical" evidence="1">
    <location>
        <begin position="45"/>
        <end position="68"/>
    </location>
</feature>
<protein>
    <submittedName>
        <fullName evidence="2">Uncharacterized protein</fullName>
    </submittedName>
</protein>
<name>A0A8J5SMR0_ZIZPA</name>
<reference evidence="2" key="1">
    <citation type="journal article" date="2021" name="bioRxiv">
        <title>Whole Genome Assembly and Annotation of Northern Wild Rice, Zizania palustris L., Supports a Whole Genome Duplication in the Zizania Genus.</title>
        <authorList>
            <person name="Haas M."/>
            <person name="Kono T."/>
            <person name="Macchietto M."/>
            <person name="Millas R."/>
            <person name="McGilp L."/>
            <person name="Shao M."/>
            <person name="Duquette J."/>
            <person name="Hirsch C.N."/>
            <person name="Kimball J."/>
        </authorList>
    </citation>
    <scope>NUCLEOTIDE SEQUENCE</scope>
    <source>
        <tissue evidence="2">Fresh leaf tissue</tissue>
    </source>
</reference>
<evidence type="ECO:0000313" key="2">
    <source>
        <dbReference type="EMBL" id="KAG8069209.1"/>
    </source>
</evidence>
<proteinExistence type="predicted"/>
<gene>
    <name evidence="2" type="ORF">GUJ93_ZPchr0005g15122</name>
</gene>
<reference evidence="2" key="2">
    <citation type="submission" date="2021-02" db="EMBL/GenBank/DDBJ databases">
        <authorList>
            <person name="Kimball J.A."/>
            <person name="Haas M.W."/>
            <person name="Macchietto M."/>
            <person name="Kono T."/>
            <person name="Duquette J."/>
            <person name="Shao M."/>
        </authorList>
    </citation>
    <scope>NUCLEOTIDE SEQUENCE</scope>
    <source>
        <tissue evidence="2">Fresh leaf tissue</tissue>
    </source>
</reference>
<keyword evidence="3" id="KW-1185">Reference proteome</keyword>
<keyword evidence="1" id="KW-0472">Membrane</keyword>
<dbReference type="AlphaFoldDB" id="A0A8J5SMR0"/>
<evidence type="ECO:0000256" key="1">
    <source>
        <dbReference type="SAM" id="Phobius"/>
    </source>
</evidence>
<evidence type="ECO:0000313" key="3">
    <source>
        <dbReference type="Proteomes" id="UP000729402"/>
    </source>
</evidence>
<organism evidence="2 3">
    <name type="scientific">Zizania palustris</name>
    <name type="common">Northern wild rice</name>
    <dbReference type="NCBI Taxonomy" id="103762"/>
    <lineage>
        <taxon>Eukaryota</taxon>
        <taxon>Viridiplantae</taxon>
        <taxon>Streptophyta</taxon>
        <taxon>Embryophyta</taxon>
        <taxon>Tracheophyta</taxon>
        <taxon>Spermatophyta</taxon>
        <taxon>Magnoliopsida</taxon>
        <taxon>Liliopsida</taxon>
        <taxon>Poales</taxon>
        <taxon>Poaceae</taxon>
        <taxon>BOP clade</taxon>
        <taxon>Oryzoideae</taxon>
        <taxon>Oryzeae</taxon>
        <taxon>Zizaniinae</taxon>
        <taxon>Zizania</taxon>
    </lineage>
</organism>
<sequence length="69" mass="7654">MKQMPMKSFSFFSSFSHGSSSRQLNSSLVKVSMSLKATTKSLEASFVALSANLCLFFFGNFLSLLWCLV</sequence>
<dbReference type="Proteomes" id="UP000729402">
    <property type="component" value="Unassembled WGS sequence"/>
</dbReference>